<keyword evidence="3" id="KW-1185">Reference proteome</keyword>
<protein>
    <submittedName>
        <fullName evidence="2">Uncharacterized protein</fullName>
    </submittedName>
</protein>
<proteinExistence type="predicted"/>
<gene>
    <name evidence="2" type="ORF">AV530_000912</name>
</gene>
<dbReference type="EMBL" id="LSYS01001700">
    <property type="protein sequence ID" value="OPJ87433.1"/>
    <property type="molecule type" value="Genomic_DNA"/>
</dbReference>
<evidence type="ECO:0000313" key="2">
    <source>
        <dbReference type="EMBL" id="OPJ87433.1"/>
    </source>
</evidence>
<organism evidence="2 3">
    <name type="scientific">Patagioenas fasciata monilis</name>
    <dbReference type="NCBI Taxonomy" id="372326"/>
    <lineage>
        <taxon>Eukaryota</taxon>
        <taxon>Metazoa</taxon>
        <taxon>Chordata</taxon>
        <taxon>Craniata</taxon>
        <taxon>Vertebrata</taxon>
        <taxon>Euteleostomi</taxon>
        <taxon>Archelosauria</taxon>
        <taxon>Archosauria</taxon>
        <taxon>Dinosauria</taxon>
        <taxon>Saurischia</taxon>
        <taxon>Theropoda</taxon>
        <taxon>Coelurosauria</taxon>
        <taxon>Aves</taxon>
        <taxon>Neognathae</taxon>
        <taxon>Neoaves</taxon>
        <taxon>Columbimorphae</taxon>
        <taxon>Columbiformes</taxon>
        <taxon>Columbidae</taxon>
        <taxon>Patagioenas</taxon>
    </lineage>
</organism>
<dbReference type="AlphaFoldDB" id="A0A1V4KSJ8"/>
<sequence length="80" mass="8628">MATDGTAAAGGGTTARPGQENHEDPPALIRLRLRASQGEEMSPPRHSGSQELSIEETDEYEPRWNAFKNLLALSSPPKAE</sequence>
<feature type="region of interest" description="Disordered" evidence="1">
    <location>
        <begin position="1"/>
        <end position="58"/>
    </location>
</feature>
<comment type="caution">
    <text evidence="2">The sequence shown here is derived from an EMBL/GenBank/DDBJ whole genome shotgun (WGS) entry which is preliminary data.</text>
</comment>
<name>A0A1V4KSJ8_PATFA</name>
<accession>A0A1V4KSJ8</accession>
<reference evidence="2 3" key="1">
    <citation type="submission" date="2016-02" db="EMBL/GenBank/DDBJ databases">
        <title>Band-tailed pigeon sequencing and assembly.</title>
        <authorList>
            <person name="Soares A.E."/>
            <person name="Novak B.J."/>
            <person name="Rice E.S."/>
            <person name="O'Connell B."/>
            <person name="Chang D."/>
            <person name="Weber S."/>
            <person name="Shapiro B."/>
        </authorList>
    </citation>
    <scope>NUCLEOTIDE SEQUENCE [LARGE SCALE GENOMIC DNA]</scope>
    <source>
        <strain evidence="2">BTP2013</strain>
        <tissue evidence="2">Blood</tissue>
    </source>
</reference>
<evidence type="ECO:0000313" key="3">
    <source>
        <dbReference type="Proteomes" id="UP000190648"/>
    </source>
</evidence>
<evidence type="ECO:0000256" key="1">
    <source>
        <dbReference type="SAM" id="MobiDB-lite"/>
    </source>
</evidence>
<dbReference type="Proteomes" id="UP000190648">
    <property type="component" value="Unassembled WGS sequence"/>
</dbReference>